<evidence type="ECO:0000256" key="4">
    <source>
        <dbReference type="ARBA" id="ARBA00023163"/>
    </source>
</evidence>
<dbReference type="InterPro" id="IPR036390">
    <property type="entry name" value="WH_DNA-bd_sf"/>
</dbReference>
<dbReference type="InterPro" id="IPR058163">
    <property type="entry name" value="LysR-type_TF_proteobact-type"/>
</dbReference>
<evidence type="ECO:0000313" key="6">
    <source>
        <dbReference type="EMBL" id="CUH45829.1"/>
    </source>
</evidence>
<dbReference type="GO" id="GO:0003677">
    <property type="term" value="F:DNA binding"/>
    <property type="evidence" value="ECO:0007669"/>
    <property type="project" value="UniProtKB-KW"/>
</dbReference>
<dbReference type="EMBL" id="CYPS01000067">
    <property type="protein sequence ID" value="CUH45829.1"/>
    <property type="molecule type" value="Genomic_DNA"/>
</dbReference>
<reference evidence="9" key="2">
    <citation type="submission" date="2015-09" db="EMBL/GenBank/DDBJ databases">
        <authorList>
            <person name="Rodrigo-Torres L."/>
            <person name="Arahal D.R."/>
        </authorList>
    </citation>
    <scope>NUCLEOTIDE SEQUENCE [LARGE SCALE GENOMIC DNA]</scope>
    <source>
        <strain evidence="9">CECT 4293</strain>
    </source>
</reference>
<dbReference type="Gene3D" id="1.10.10.10">
    <property type="entry name" value="Winged helix-like DNA-binding domain superfamily/Winged helix DNA-binding domain"/>
    <property type="match status" value="1"/>
</dbReference>
<comment type="similarity">
    <text evidence="1">Belongs to the LysR transcriptional regulatory family.</text>
</comment>
<dbReference type="GeneID" id="55494175"/>
<dbReference type="SUPFAM" id="SSF46785">
    <property type="entry name" value="Winged helix' DNA-binding domain"/>
    <property type="match status" value="1"/>
</dbReference>
<dbReference type="PRINTS" id="PR00039">
    <property type="entry name" value="HTHLYSR"/>
</dbReference>
<keyword evidence="3" id="KW-0238">DNA-binding</keyword>
<keyword evidence="9" id="KW-1185">Reference proteome</keyword>
<dbReference type="Proteomes" id="UP000050783">
    <property type="component" value="Unassembled WGS sequence"/>
</dbReference>
<evidence type="ECO:0000313" key="8">
    <source>
        <dbReference type="Proteomes" id="UP000050783"/>
    </source>
</evidence>
<dbReference type="Pfam" id="PF03466">
    <property type="entry name" value="LysR_substrate"/>
    <property type="match status" value="1"/>
</dbReference>
<evidence type="ECO:0000256" key="1">
    <source>
        <dbReference type="ARBA" id="ARBA00009437"/>
    </source>
</evidence>
<dbReference type="PANTHER" id="PTHR30537:SF5">
    <property type="entry name" value="HTH-TYPE TRANSCRIPTIONAL ACTIVATOR TTDR-RELATED"/>
    <property type="match status" value="1"/>
</dbReference>
<accession>A0A0P1E9V5</accession>
<evidence type="ECO:0000256" key="2">
    <source>
        <dbReference type="ARBA" id="ARBA00023015"/>
    </source>
</evidence>
<evidence type="ECO:0000259" key="5">
    <source>
        <dbReference type="PROSITE" id="PS50931"/>
    </source>
</evidence>
<dbReference type="InterPro" id="IPR036388">
    <property type="entry name" value="WH-like_DNA-bd_sf"/>
</dbReference>
<sequence>MKSYRKSLPPLDSLLFFNAVANNRNLNSAAEELFVTQAAVSKRIQRFEDWLGTPLFSRDGRALQITEAGTSLAADVEIALDFIERAIDKVKAPEQPVVRIAANAAVSMFWLYEQLKAFSLSDSSCNVNVSTTDSTAELLSDDHDLVILYCDGNVPGWKAINLMGGELVPAAAPKIAERAKTHAMFDSIAPTKHAPALLEYANLTPDWINWKLWLKQKGFADIAAWRTIPCNSYVHSVGKALNGEGIVLANSDMLEAEFRSGKLVRIGEAGLTPKKSYFLCCKENAPLSQSTANLRDFLTNET</sequence>
<dbReference type="STRING" id="81569.RUM4293_04746"/>
<dbReference type="PROSITE" id="PS50931">
    <property type="entry name" value="HTH_LYSR"/>
    <property type="match status" value="1"/>
</dbReference>
<evidence type="ECO:0000313" key="9">
    <source>
        <dbReference type="Proteomes" id="UP000050786"/>
    </source>
</evidence>
<evidence type="ECO:0000313" key="7">
    <source>
        <dbReference type="EMBL" id="CUH48806.1"/>
    </source>
</evidence>
<evidence type="ECO:0000256" key="3">
    <source>
        <dbReference type="ARBA" id="ARBA00023125"/>
    </source>
</evidence>
<name>A0A0P1E9V5_9RHOB</name>
<gene>
    <name evidence="6" type="primary">gcvA_18</name>
    <name evidence="7" type="synonym">gcvA_10</name>
    <name evidence="7" type="ORF">RUA4292_02996</name>
    <name evidence="6" type="ORF">RUM4293_04746</name>
</gene>
<proteinExistence type="inferred from homology"/>
<dbReference type="InterPro" id="IPR000847">
    <property type="entry name" value="LysR_HTH_N"/>
</dbReference>
<dbReference type="OrthoDB" id="5526340at2"/>
<dbReference type="PANTHER" id="PTHR30537">
    <property type="entry name" value="HTH-TYPE TRANSCRIPTIONAL REGULATOR"/>
    <property type="match status" value="1"/>
</dbReference>
<keyword evidence="2" id="KW-0805">Transcription regulation</keyword>
<reference evidence="6 8" key="1">
    <citation type="submission" date="2015-09" db="EMBL/GenBank/DDBJ databases">
        <authorList>
            <consortium name="Swine Surveillance"/>
        </authorList>
    </citation>
    <scope>NUCLEOTIDE SEQUENCE [LARGE SCALE GENOMIC DNA]</scope>
    <source>
        <strain evidence="7 8">CECT 4292</strain>
        <strain evidence="6">CECT 4293</strain>
    </source>
</reference>
<protein>
    <submittedName>
        <fullName evidence="6">Gcv operon activator</fullName>
    </submittedName>
</protein>
<feature type="domain" description="HTH lysR-type" evidence="5">
    <location>
        <begin position="9"/>
        <end position="66"/>
    </location>
</feature>
<dbReference type="Gene3D" id="3.40.190.10">
    <property type="entry name" value="Periplasmic binding protein-like II"/>
    <property type="match status" value="2"/>
</dbReference>
<dbReference type="Proteomes" id="UP000050786">
    <property type="component" value="Unassembled WGS sequence"/>
</dbReference>
<organism evidence="6 9">
    <name type="scientific">Ruegeria atlantica</name>
    <dbReference type="NCBI Taxonomy" id="81569"/>
    <lineage>
        <taxon>Bacteria</taxon>
        <taxon>Pseudomonadati</taxon>
        <taxon>Pseudomonadota</taxon>
        <taxon>Alphaproteobacteria</taxon>
        <taxon>Rhodobacterales</taxon>
        <taxon>Roseobacteraceae</taxon>
        <taxon>Ruegeria</taxon>
    </lineage>
</organism>
<dbReference type="InterPro" id="IPR005119">
    <property type="entry name" value="LysR_subst-bd"/>
</dbReference>
<dbReference type="SUPFAM" id="SSF53850">
    <property type="entry name" value="Periplasmic binding protein-like II"/>
    <property type="match status" value="1"/>
</dbReference>
<dbReference type="Pfam" id="PF00126">
    <property type="entry name" value="HTH_1"/>
    <property type="match status" value="1"/>
</dbReference>
<dbReference type="EMBL" id="CYPU01000047">
    <property type="protein sequence ID" value="CUH48806.1"/>
    <property type="molecule type" value="Genomic_DNA"/>
</dbReference>
<dbReference type="AlphaFoldDB" id="A0A0P1E9V5"/>
<dbReference type="GO" id="GO:0003700">
    <property type="term" value="F:DNA-binding transcription factor activity"/>
    <property type="evidence" value="ECO:0007669"/>
    <property type="project" value="InterPro"/>
</dbReference>
<keyword evidence="4" id="KW-0804">Transcription</keyword>
<dbReference type="RefSeq" id="WP_058275690.1">
    <property type="nucleotide sequence ID" value="NZ_CYPS01000067.1"/>
</dbReference>